<evidence type="ECO:0000313" key="1">
    <source>
        <dbReference type="EMBL" id="EDW47248.1"/>
    </source>
</evidence>
<organism evidence="2">
    <name type="scientific">Drosophila sechellia</name>
    <name type="common">Fruit fly</name>
    <dbReference type="NCBI Taxonomy" id="7238"/>
    <lineage>
        <taxon>Eukaryota</taxon>
        <taxon>Metazoa</taxon>
        <taxon>Ecdysozoa</taxon>
        <taxon>Arthropoda</taxon>
        <taxon>Hexapoda</taxon>
        <taxon>Insecta</taxon>
        <taxon>Pterygota</taxon>
        <taxon>Neoptera</taxon>
        <taxon>Endopterygota</taxon>
        <taxon>Diptera</taxon>
        <taxon>Brachycera</taxon>
        <taxon>Muscomorpha</taxon>
        <taxon>Ephydroidea</taxon>
        <taxon>Drosophilidae</taxon>
        <taxon>Drosophila</taxon>
        <taxon>Sophophora</taxon>
    </lineage>
</organism>
<gene>
    <name evidence="1" type="primary">Dsec\GM20533</name>
    <name evidence="1" type="ORF">Dsec_GM20533</name>
</gene>
<dbReference type="HOGENOM" id="CLU_1190963_0_0_1"/>
<dbReference type="Proteomes" id="UP000001292">
    <property type="component" value="Unassembled WGS sequence"/>
</dbReference>
<reference evidence="1 2" key="1">
    <citation type="journal article" date="2007" name="Nature">
        <title>Evolution of genes and genomes on the Drosophila phylogeny.</title>
        <authorList>
            <consortium name="Drosophila 12 Genomes Consortium"/>
            <person name="Clark A.G."/>
            <person name="Eisen M.B."/>
            <person name="Smith D.R."/>
            <person name="Bergman C.M."/>
            <person name="Oliver B."/>
            <person name="Markow T.A."/>
            <person name="Kaufman T.C."/>
            <person name="Kellis M."/>
            <person name="Gelbart W."/>
            <person name="Iyer V.N."/>
            <person name="Pollard D.A."/>
            <person name="Sackton T.B."/>
            <person name="Larracuente A.M."/>
            <person name="Singh N.D."/>
            <person name="Abad J.P."/>
            <person name="Abt D.N."/>
            <person name="Adryan B."/>
            <person name="Aguade M."/>
            <person name="Akashi H."/>
            <person name="Anderson W.W."/>
            <person name="Aquadro C.F."/>
            <person name="Ardell D.H."/>
            <person name="Arguello R."/>
            <person name="Artieri C.G."/>
            <person name="Barbash D.A."/>
            <person name="Barker D."/>
            <person name="Barsanti P."/>
            <person name="Batterham P."/>
            <person name="Batzoglou S."/>
            <person name="Begun D."/>
            <person name="Bhutkar A."/>
            <person name="Blanco E."/>
            <person name="Bosak S.A."/>
            <person name="Bradley R.K."/>
            <person name="Brand A.D."/>
            <person name="Brent M.R."/>
            <person name="Brooks A.N."/>
            <person name="Brown R.H."/>
            <person name="Butlin R.K."/>
            <person name="Caggese C."/>
            <person name="Calvi B.R."/>
            <person name="Bernardo de Carvalho A."/>
            <person name="Caspi A."/>
            <person name="Castrezana S."/>
            <person name="Celniker S.E."/>
            <person name="Chang J.L."/>
            <person name="Chapple C."/>
            <person name="Chatterji S."/>
            <person name="Chinwalla A."/>
            <person name="Civetta A."/>
            <person name="Clifton S.W."/>
            <person name="Comeron J.M."/>
            <person name="Costello J.C."/>
            <person name="Coyne J.A."/>
            <person name="Daub J."/>
            <person name="David R.G."/>
            <person name="Delcher A.L."/>
            <person name="Delehaunty K."/>
            <person name="Do C.B."/>
            <person name="Ebling H."/>
            <person name="Edwards K."/>
            <person name="Eickbush T."/>
            <person name="Evans J.D."/>
            <person name="Filipski A."/>
            <person name="Findeiss S."/>
            <person name="Freyhult E."/>
            <person name="Fulton L."/>
            <person name="Fulton R."/>
            <person name="Garcia A.C."/>
            <person name="Gardiner A."/>
            <person name="Garfield D.A."/>
            <person name="Garvin B.E."/>
            <person name="Gibson G."/>
            <person name="Gilbert D."/>
            <person name="Gnerre S."/>
            <person name="Godfrey J."/>
            <person name="Good R."/>
            <person name="Gotea V."/>
            <person name="Gravely B."/>
            <person name="Greenberg A.J."/>
            <person name="Griffiths-Jones S."/>
            <person name="Gross S."/>
            <person name="Guigo R."/>
            <person name="Gustafson E.A."/>
            <person name="Haerty W."/>
            <person name="Hahn M.W."/>
            <person name="Halligan D.L."/>
            <person name="Halpern A.L."/>
            <person name="Halter G.M."/>
            <person name="Han M.V."/>
            <person name="Heger A."/>
            <person name="Hillier L."/>
            <person name="Hinrichs A.S."/>
            <person name="Holmes I."/>
            <person name="Hoskins R.A."/>
            <person name="Hubisz M.J."/>
            <person name="Hultmark D."/>
            <person name="Huntley M.A."/>
            <person name="Jaffe D.B."/>
            <person name="Jagadeeshan S."/>
            <person name="Jeck W.R."/>
            <person name="Johnson J."/>
            <person name="Jones C.D."/>
            <person name="Jordan W.C."/>
            <person name="Karpen G.H."/>
            <person name="Kataoka E."/>
            <person name="Keightley P.D."/>
            <person name="Kheradpour P."/>
            <person name="Kirkness E.F."/>
            <person name="Koerich L.B."/>
            <person name="Kristiansen K."/>
            <person name="Kudrna D."/>
            <person name="Kulathinal R.J."/>
            <person name="Kumar S."/>
            <person name="Kwok R."/>
            <person name="Lander E."/>
            <person name="Langley C.H."/>
            <person name="Lapoint R."/>
            <person name="Lazzaro B.P."/>
            <person name="Lee S.J."/>
            <person name="Levesque L."/>
            <person name="Li R."/>
            <person name="Lin C.F."/>
            <person name="Lin M.F."/>
            <person name="Lindblad-Toh K."/>
            <person name="Llopart A."/>
            <person name="Long M."/>
            <person name="Low L."/>
            <person name="Lozovsky E."/>
            <person name="Lu J."/>
            <person name="Luo M."/>
            <person name="Machado C.A."/>
            <person name="Makalowski W."/>
            <person name="Marzo M."/>
            <person name="Matsuda M."/>
            <person name="Matzkin L."/>
            <person name="McAllister B."/>
            <person name="McBride C.S."/>
            <person name="McKernan B."/>
            <person name="McKernan K."/>
            <person name="Mendez-Lago M."/>
            <person name="Minx P."/>
            <person name="Mollenhauer M.U."/>
            <person name="Montooth K."/>
            <person name="Mount S.M."/>
            <person name="Mu X."/>
            <person name="Myers E."/>
            <person name="Negre B."/>
            <person name="Newfeld S."/>
            <person name="Nielsen R."/>
            <person name="Noor M.A."/>
            <person name="O'Grady P."/>
            <person name="Pachter L."/>
            <person name="Papaceit M."/>
            <person name="Parisi M.J."/>
            <person name="Parisi M."/>
            <person name="Parts L."/>
            <person name="Pedersen J.S."/>
            <person name="Pesole G."/>
            <person name="Phillippy A.M."/>
            <person name="Ponting C.P."/>
            <person name="Pop M."/>
            <person name="Porcelli D."/>
            <person name="Powell J.R."/>
            <person name="Prohaska S."/>
            <person name="Pruitt K."/>
            <person name="Puig M."/>
            <person name="Quesneville H."/>
            <person name="Ram K.R."/>
            <person name="Rand D."/>
            <person name="Rasmussen M.D."/>
            <person name="Reed L.K."/>
            <person name="Reenan R."/>
            <person name="Reily A."/>
            <person name="Remington K.A."/>
            <person name="Rieger T.T."/>
            <person name="Ritchie M.G."/>
            <person name="Robin C."/>
            <person name="Rogers Y.H."/>
            <person name="Rohde C."/>
            <person name="Rozas J."/>
            <person name="Rubenfield M.J."/>
            <person name="Ruiz A."/>
            <person name="Russo S."/>
            <person name="Salzberg S.L."/>
            <person name="Sanchez-Gracia A."/>
            <person name="Saranga D.J."/>
            <person name="Sato H."/>
            <person name="Schaeffer S.W."/>
            <person name="Schatz M.C."/>
            <person name="Schlenke T."/>
            <person name="Schwartz R."/>
            <person name="Segarra C."/>
            <person name="Singh R.S."/>
            <person name="Sirot L."/>
            <person name="Sirota M."/>
            <person name="Sisneros N.B."/>
            <person name="Smith C.D."/>
            <person name="Smith T.F."/>
            <person name="Spieth J."/>
            <person name="Stage D.E."/>
            <person name="Stark A."/>
            <person name="Stephan W."/>
            <person name="Strausberg R.L."/>
            <person name="Strempel S."/>
            <person name="Sturgill D."/>
            <person name="Sutton G."/>
            <person name="Sutton G.G."/>
            <person name="Tao W."/>
            <person name="Teichmann S."/>
            <person name="Tobari Y.N."/>
            <person name="Tomimura Y."/>
            <person name="Tsolas J.M."/>
            <person name="Valente V.L."/>
            <person name="Venter E."/>
            <person name="Venter J.C."/>
            <person name="Vicario S."/>
            <person name="Vieira F.G."/>
            <person name="Vilella A.J."/>
            <person name="Villasante A."/>
            <person name="Walenz B."/>
            <person name="Wang J."/>
            <person name="Wasserman M."/>
            <person name="Watts T."/>
            <person name="Wilson D."/>
            <person name="Wilson R.K."/>
            <person name="Wing R.A."/>
            <person name="Wolfner M.F."/>
            <person name="Wong A."/>
            <person name="Wong G.K."/>
            <person name="Wu C.I."/>
            <person name="Wu G."/>
            <person name="Yamamoto D."/>
            <person name="Yang H.P."/>
            <person name="Yang S.P."/>
            <person name="Yorke J.A."/>
            <person name="Yoshida K."/>
            <person name="Zdobnov E."/>
            <person name="Zhang P."/>
            <person name="Zhang Y."/>
            <person name="Zimin A.V."/>
            <person name="Baldwin J."/>
            <person name="Abdouelleil A."/>
            <person name="Abdulkadir J."/>
            <person name="Abebe A."/>
            <person name="Abera B."/>
            <person name="Abreu J."/>
            <person name="Acer S.C."/>
            <person name="Aftuck L."/>
            <person name="Alexander A."/>
            <person name="An P."/>
            <person name="Anderson E."/>
            <person name="Anderson S."/>
            <person name="Arachi H."/>
            <person name="Azer M."/>
            <person name="Bachantsang P."/>
            <person name="Barry A."/>
            <person name="Bayul T."/>
            <person name="Berlin A."/>
            <person name="Bessette D."/>
            <person name="Bloom T."/>
            <person name="Blye J."/>
            <person name="Boguslavskiy L."/>
            <person name="Bonnet C."/>
            <person name="Boukhgalter B."/>
            <person name="Bourzgui I."/>
            <person name="Brown A."/>
            <person name="Cahill P."/>
            <person name="Channer S."/>
            <person name="Cheshatsang Y."/>
            <person name="Chuda L."/>
            <person name="Citroen M."/>
            <person name="Collymore A."/>
            <person name="Cooke P."/>
            <person name="Costello M."/>
            <person name="D'Aco K."/>
            <person name="Daza R."/>
            <person name="De Haan G."/>
            <person name="DeGray S."/>
            <person name="DeMaso C."/>
            <person name="Dhargay N."/>
            <person name="Dooley K."/>
            <person name="Dooley E."/>
            <person name="Doricent M."/>
            <person name="Dorje P."/>
            <person name="Dorjee K."/>
            <person name="Dupes A."/>
            <person name="Elong R."/>
            <person name="Falk J."/>
            <person name="Farina A."/>
            <person name="Faro S."/>
            <person name="Ferguson D."/>
            <person name="Fisher S."/>
            <person name="Foley C.D."/>
            <person name="Franke A."/>
            <person name="Friedrich D."/>
            <person name="Gadbois L."/>
            <person name="Gearin G."/>
            <person name="Gearin C.R."/>
            <person name="Giannoukos G."/>
            <person name="Goode T."/>
            <person name="Graham J."/>
            <person name="Grandbois E."/>
            <person name="Grewal S."/>
            <person name="Gyaltsen K."/>
            <person name="Hafez N."/>
            <person name="Hagos B."/>
            <person name="Hall J."/>
            <person name="Henson C."/>
            <person name="Hollinger A."/>
            <person name="Honan T."/>
            <person name="Huard M.D."/>
            <person name="Hughes L."/>
            <person name="Hurhula B."/>
            <person name="Husby M.E."/>
            <person name="Kamat A."/>
            <person name="Kanga B."/>
            <person name="Kashin S."/>
            <person name="Khazanovich D."/>
            <person name="Kisner P."/>
            <person name="Lance K."/>
            <person name="Lara M."/>
            <person name="Lee W."/>
            <person name="Lennon N."/>
            <person name="Letendre F."/>
            <person name="LeVine R."/>
            <person name="Lipovsky A."/>
            <person name="Liu X."/>
            <person name="Liu J."/>
            <person name="Liu S."/>
            <person name="Lokyitsang T."/>
            <person name="Lokyitsang Y."/>
            <person name="Lubonja R."/>
            <person name="Lui A."/>
            <person name="MacDonald P."/>
            <person name="Magnisalis V."/>
            <person name="Maru K."/>
            <person name="Matthews C."/>
            <person name="McCusker W."/>
            <person name="McDonough S."/>
            <person name="Mehta T."/>
            <person name="Meldrim J."/>
            <person name="Meneus L."/>
            <person name="Mihai O."/>
            <person name="Mihalev A."/>
            <person name="Mihova T."/>
            <person name="Mittelman R."/>
            <person name="Mlenga V."/>
            <person name="Montmayeur A."/>
            <person name="Mulrain L."/>
            <person name="Navidi A."/>
            <person name="Naylor J."/>
            <person name="Negash T."/>
            <person name="Nguyen T."/>
            <person name="Nguyen N."/>
            <person name="Nicol R."/>
            <person name="Norbu C."/>
            <person name="Norbu N."/>
            <person name="Novod N."/>
            <person name="O'Neill B."/>
            <person name="Osman S."/>
            <person name="Markiewicz E."/>
            <person name="Oyono O.L."/>
            <person name="Patti C."/>
            <person name="Phunkhang P."/>
            <person name="Pierre F."/>
            <person name="Priest M."/>
            <person name="Raghuraman S."/>
            <person name="Rege F."/>
            <person name="Reyes R."/>
            <person name="Rise C."/>
            <person name="Rogov P."/>
            <person name="Ross K."/>
            <person name="Ryan E."/>
            <person name="Settipalli S."/>
            <person name="Shea T."/>
            <person name="Sherpa N."/>
            <person name="Shi L."/>
            <person name="Shih D."/>
            <person name="Sparrow T."/>
            <person name="Spaulding J."/>
            <person name="Stalker J."/>
            <person name="Stange-Thomann N."/>
            <person name="Stavropoulos S."/>
            <person name="Stone C."/>
            <person name="Strader C."/>
            <person name="Tesfaye S."/>
            <person name="Thomson T."/>
            <person name="Thoulutsang Y."/>
            <person name="Thoulutsang D."/>
            <person name="Topham K."/>
            <person name="Topping I."/>
            <person name="Tsamla T."/>
            <person name="Vassiliev H."/>
            <person name="Vo A."/>
            <person name="Wangchuk T."/>
            <person name="Wangdi T."/>
            <person name="Weiand M."/>
            <person name="Wilkinson J."/>
            <person name="Wilson A."/>
            <person name="Yadav S."/>
            <person name="Young G."/>
            <person name="Yu Q."/>
            <person name="Zembek L."/>
            <person name="Zhong D."/>
            <person name="Zimmer A."/>
            <person name="Zwirko Z."/>
            <person name="Jaffe D.B."/>
            <person name="Alvarez P."/>
            <person name="Brockman W."/>
            <person name="Butler J."/>
            <person name="Chin C."/>
            <person name="Gnerre S."/>
            <person name="Grabherr M."/>
            <person name="Kleber M."/>
            <person name="Mauceli E."/>
            <person name="MacCallum I."/>
        </authorList>
    </citation>
    <scope>NUCLEOTIDE SEQUENCE [LARGE SCALE GENOMIC DNA]</scope>
    <source>
        <strain evidence="2">Rob3c / Tucson 14021-0248.25</strain>
    </source>
</reference>
<proteinExistence type="predicted"/>
<evidence type="ECO:0000313" key="2">
    <source>
        <dbReference type="Proteomes" id="UP000001292"/>
    </source>
</evidence>
<sequence>MALLYMNSEKDILLLSSLVANLDHMREARIVIWLGLESTEKQKQADVLKFLNILLIERTLQLLRFFPFPQPKFERLDKPLGKSNIFPVLWHNYMGKIALTLDHLVEPLSFYWTDPSTNVKRHTGYIYKLITNFAEQHNITLLLDSPPSEEMSQMEIIERTLRGEIDLAITGQTINSRHSSGSRIHCFLGMASMSIVVPCGQEMSAYERTMSDRIRRNPRRIPLLQTVLSLRVL</sequence>
<protein>
    <submittedName>
        <fullName evidence="1">GM20533</fullName>
    </submittedName>
</protein>
<keyword evidence="2" id="KW-1185">Reference proteome</keyword>
<dbReference type="AlphaFoldDB" id="B4HMN6"/>
<dbReference type="STRING" id="7238.B4HMN6"/>
<name>B4HMN6_DROSE</name>
<dbReference type="PhylomeDB" id="B4HMN6"/>
<dbReference type="EMBL" id="CH480816">
    <property type="protein sequence ID" value="EDW47248.1"/>
    <property type="molecule type" value="Genomic_DNA"/>
</dbReference>
<accession>B4HMN6</accession>